<accession>A0A6I4M612</accession>
<evidence type="ECO:0000313" key="2">
    <source>
        <dbReference type="Proteomes" id="UP000471147"/>
    </source>
</evidence>
<sequence length="375" mass="40580">MSVDRRAFLAVAGSTPIYAKTAWGSTPPFRIPIKLTDTRVLVDCTIGPHGPFSFVFDSGGTIGLIELKLAQQLKLKRLGSSFLGLKQGRKAYPIFIVPDLAFGNTVRQPVSTIAGVDVVNFGEGAVGSIAAGALTAGDCELDFEASEWRIYRDGLPDRSSWTRFPGAIFKYGNVNGSAFIAADAMLEGRMLRFGLDTGMPSAMRIYRKAAEQAGLWDTPRWSPTAPNGKGRMVRATLTLASVTMPDVIVTVIDDPEWDVFPNGVIGLPILRRFNMATASNEQTLFLKSNALPGLPARYNRAGIWIDRAGSDAKIMVVGPGSPAAKAELKAGDRLVGVQFEKLIDRMFEPAGNELALTVERAGTRREVTLQLQDFL</sequence>
<organism evidence="1 2">
    <name type="scientific">Sphingorhabdus profundilacus</name>
    <dbReference type="NCBI Taxonomy" id="2509718"/>
    <lineage>
        <taxon>Bacteria</taxon>
        <taxon>Pseudomonadati</taxon>
        <taxon>Pseudomonadota</taxon>
        <taxon>Alphaproteobacteria</taxon>
        <taxon>Sphingomonadales</taxon>
        <taxon>Sphingomonadaceae</taxon>
        <taxon>Sphingorhabdus</taxon>
    </lineage>
</organism>
<dbReference type="RefSeq" id="WP_160354053.1">
    <property type="nucleotide sequence ID" value="NZ_SDWJ01000002.1"/>
</dbReference>
<dbReference type="EMBL" id="SDWJ01000002">
    <property type="protein sequence ID" value="MVZ98098.1"/>
    <property type="molecule type" value="Genomic_DNA"/>
</dbReference>
<name>A0A6I4M612_9SPHN</name>
<evidence type="ECO:0000313" key="1">
    <source>
        <dbReference type="EMBL" id="MVZ98098.1"/>
    </source>
</evidence>
<protein>
    <recommendedName>
        <fullName evidence="3">PDZ domain-containing protein</fullName>
    </recommendedName>
</protein>
<dbReference type="SUPFAM" id="SSF50156">
    <property type="entry name" value="PDZ domain-like"/>
    <property type="match status" value="1"/>
</dbReference>
<dbReference type="InterPro" id="IPR036034">
    <property type="entry name" value="PDZ_sf"/>
</dbReference>
<keyword evidence="2" id="KW-1185">Reference proteome</keyword>
<dbReference type="OrthoDB" id="107347at2"/>
<evidence type="ECO:0008006" key="3">
    <source>
        <dbReference type="Google" id="ProtNLM"/>
    </source>
</evidence>
<dbReference type="Gene3D" id="2.30.42.10">
    <property type="match status" value="1"/>
</dbReference>
<reference evidence="1 2" key="1">
    <citation type="submission" date="2019-01" db="EMBL/GenBank/DDBJ databases">
        <title>Sphingorhabdus lacus sp.nov., isolated from an oligotrophic freshwater lake.</title>
        <authorList>
            <person name="Park M."/>
        </authorList>
    </citation>
    <scope>NUCLEOTIDE SEQUENCE [LARGE SCALE GENOMIC DNA]</scope>
    <source>
        <strain evidence="1 2">IMCC26285</strain>
    </source>
</reference>
<dbReference type="AlphaFoldDB" id="A0A6I4M612"/>
<dbReference type="Gene3D" id="2.40.70.10">
    <property type="entry name" value="Acid Proteases"/>
    <property type="match status" value="1"/>
</dbReference>
<proteinExistence type="predicted"/>
<gene>
    <name evidence="1" type="ORF">EUU23_10380</name>
</gene>
<comment type="caution">
    <text evidence="1">The sequence shown here is derived from an EMBL/GenBank/DDBJ whole genome shotgun (WGS) entry which is preliminary data.</text>
</comment>
<dbReference type="Proteomes" id="UP000471147">
    <property type="component" value="Unassembled WGS sequence"/>
</dbReference>
<dbReference type="InterPro" id="IPR021109">
    <property type="entry name" value="Peptidase_aspartic_dom_sf"/>
</dbReference>